<organism evidence="2 3">
    <name type="scientific">Micromonospora haikouensis</name>
    <dbReference type="NCBI Taxonomy" id="686309"/>
    <lineage>
        <taxon>Bacteria</taxon>
        <taxon>Bacillati</taxon>
        <taxon>Actinomycetota</taxon>
        <taxon>Actinomycetes</taxon>
        <taxon>Micromonosporales</taxon>
        <taxon>Micromonosporaceae</taxon>
        <taxon>Micromonospora</taxon>
    </lineage>
</organism>
<dbReference type="PROSITE" id="PS00134">
    <property type="entry name" value="TRYPSIN_HIS"/>
    <property type="match status" value="1"/>
</dbReference>
<evidence type="ECO:0000313" key="2">
    <source>
        <dbReference type="EMBL" id="SCE63652.1"/>
    </source>
</evidence>
<dbReference type="EMBL" id="FMCW01000001">
    <property type="protein sequence ID" value="SCE63652.1"/>
    <property type="molecule type" value="Genomic_DNA"/>
</dbReference>
<dbReference type="GO" id="GO:0006508">
    <property type="term" value="P:proteolysis"/>
    <property type="evidence" value="ECO:0007669"/>
    <property type="project" value="InterPro"/>
</dbReference>
<dbReference type="PANTHER" id="PTHR15462">
    <property type="entry name" value="SERINE PROTEASE"/>
    <property type="match status" value="1"/>
</dbReference>
<proteinExistence type="predicted"/>
<dbReference type="Gene3D" id="2.40.10.10">
    <property type="entry name" value="Trypsin-like serine proteases"/>
    <property type="match status" value="2"/>
</dbReference>
<keyword evidence="1" id="KW-0732">Signal</keyword>
<dbReference type="GO" id="GO:0004252">
    <property type="term" value="F:serine-type endopeptidase activity"/>
    <property type="evidence" value="ECO:0007669"/>
    <property type="project" value="InterPro"/>
</dbReference>
<dbReference type="InterPro" id="IPR018114">
    <property type="entry name" value="TRYPSIN_HIS"/>
</dbReference>
<accession>A0A1C4TW47</accession>
<dbReference type="InterPro" id="IPR009003">
    <property type="entry name" value="Peptidase_S1_PA"/>
</dbReference>
<name>A0A1C4TW47_9ACTN</name>
<protein>
    <recommendedName>
        <fullName evidence="4">V8-like Glu-specific endopeptidase</fullName>
    </recommendedName>
</protein>
<dbReference type="SUPFAM" id="SSF50494">
    <property type="entry name" value="Trypsin-like serine proteases"/>
    <property type="match status" value="1"/>
</dbReference>
<evidence type="ECO:0000313" key="3">
    <source>
        <dbReference type="Proteomes" id="UP000199375"/>
    </source>
</evidence>
<sequence>MTSKPVFGWRSRIGVAGAVTVLVTATLAGTAPQPVAAKPGPVATHAVAFTAAEQQAVLAYWTPQRIAALRTPSAEVPAVARPDGAPWTRANAVPRTVGRLFFTDHGEDSSCTATVLDSANRSTVVTAAHCMNNTDLIGEDNQWSSNVLFVPGYRDGGAPYGTFVGRLSVAPSTWLRNDQIDSLYDSYDQAFVVLHPNSDGRRVQDAVGAAQRIGYDVPGARVVHQFGYPRASSDKAREGLPEYTGERLAYCTGPAVEQQSTEEWPEPPGQWGTECVMGGGSSGGPRFADFDPRTGLGVVVGDNSHGWLPGKRYLVGPQFTRAITQPVFHRAQHS</sequence>
<gene>
    <name evidence="2" type="ORF">GA0070558_10156</name>
</gene>
<dbReference type="InterPro" id="IPR043504">
    <property type="entry name" value="Peptidase_S1_PA_chymotrypsin"/>
</dbReference>
<dbReference type="InterPro" id="IPR050966">
    <property type="entry name" value="Glutamyl_endopeptidase"/>
</dbReference>
<dbReference type="RefSeq" id="WP_091274196.1">
    <property type="nucleotide sequence ID" value="NZ_FMCW01000001.1"/>
</dbReference>
<dbReference type="Proteomes" id="UP000199375">
    <property type="component" value="Unassembled WGS sequence"/>
</dbReference>
<dbReference type="AlphaFoldDB" id="A0A1C4TW47"/>
<evidence type="ECO:0000256" key="1">
    <source>
        <dbReference type="ARBA" id="ARBA00022729"/>
    </source>
</evidence>
<reference evidence="2 3" key="1">
    <citation type="submission" date="2016-06" db="EMBL/GenBank/DDBJ databases">
        <authorList>
            <person name="Kjaerup R.B."/>
            <person name="Dalgaard T.S."/>
            <person name="Juul-Madsen H.R."/>
        </authorList>
    </citation>
    <scope>NUCLEOTIDE SEQUENCE [LARGE SCALE GENOMIC DNA]</scope>
    <source>
        <strain evidence="2 3">DSM 45626</strain>
    </source>
</reference>
<evidence type="ECO:0008006" key="4">
    <source>
        <dbReference type="Google" id="ProtNLM"/>
    </source>
</evidence>